<dbReference type="NCBIfam" id="NF038190">
    <property type="entry name" value="VI_Cas13b"/>
    <property type="match status" value="1"/>
</dbReference>
<gene>
    <name evidence="2" type="primary">cas13b</name>
    <name evidence="2" type="ORF">J0383_01860</name>
</gene>
<keyword evidence="1" id="KW-0175">Coiled coil</keyword>
<feature type="coiled-coil region" evidence="1">
    <location>
        <begin position="917"/>
        <end position="944"/>
    </location>
</feature>
<dbReference type="Proteomes" id="UP000663440">
    <property type="component" value="Chromosome"/>
</dbReference>
<dbReference type="EMBL" id="CP071448">
    <property type="protein sequence ID" value="QSW89574.1"/>
    <property type="molecule type" value="Genomic_DNA"/>
</dbReference>
<name>A0ABX7QGS9_9FLAO</name>
<feature type="coiled-coil region" evidence="1">
    <location>
        <begin position="601"/>
        <end position="635"/>
    </location>
</feature>
<organism evidence="2 3">
    <name type="scientific">Flavobacterium endoglycinae</name>
    <dbReference type="NCBI Taxonomy" id="2816357"/>
    <lineage>
        <taxon>Bacteria</taxon>
        <taxon>Pseudomonadati</taxon>
        <taxon>Bacteroidota</taxon>
        <taxon>Flavobacteriia</taxon>
        <taxon>Flavobacteriales</taxon>
        <taxon>Flavobacteriaceae</taxon>
        <taxon>Flavobacterium</taxon>
    </lineage>
</organism>
<reference evidence="2 3" key="1">
    <citation type="submission" date="2021-03" db="EMBL/GenBank/DDBJ databases">
        <title>Flavobacterium kribbensis sp. nov, an endophytic bacteria, isolated from soybean.</title>
        <authorList>
            <person name="Lee J."/>
            <person name="Seo J."/>
        </authorList>
    </citation>
    <scope>NUCLEOTIDE SEQUENCE [LARGE SCALE GENOMIC DNA]</scope>
    <source>
        <strain evidence="2 3">BB8</strain>
    </source>
</reference>
<evidence type="ECO:0000256" key="1">
    <source>
        <dbReference type="SAM" id="Coils"/>
    </source>
</evidence>
<keyword evidence="3" id="KW-1185">Reference proteome</keyword>
<dbReference type="RefSeq" id="WP_207296760.1">
    <property type="nucleotide sequence ID" value="NZ_CP071448.1"/>
</dbReference>
<protein>
    <submittedName>
        <fullName evidence="2">Type VI-B CRISPR-associated RNA-guided ribonuclease Cas13b</fullName>
    </submittedName>
</protein>
<accession>A0ABX7QGS9</accession>
<proteinExistence type="predicted"/>
<sequence>MENKATETVNYFDHTLLQDKHYFSGFLNLAENNIDTVFRAFAERYKKKQESINKKKQLDIIGLINESFSDIIPDAEYNARFDFIKLYFPVTGFIEKQNNSREYFREKLIALVKAINNLRNFYSHYYHKKINFELEFSGFFDFLDHIFLDTVSEVKKHKMKDDKTRHLLSKNLSSNLGLLYNQKKEQLQQWKKEGKKVNLDELSIKNSVLNDSFFHLIYKKDQINLAYSANFNGIAENEITISQSGLLFLLSMFLTKKESEDLRAKVKGFKAKFIKSDDLNNSIKFMATHWVFSYLAFKGNKHRLVSQFQQENLLIQIIDELSKVPNEVYVTLDKEKQNSFIEDINEYLKTGNEDLSLEESTVVHSVIRKRYENKFNYFALRYLDEFAGFPTLRFQIHLGNFVHDRRTKDISGTVYKAERVVKEKITLFSRLTEVSNLKSHYIINKKNTDDETGWEIFPNPSYNLAANNIPIFINLQKSKVEEAGKLYGKLIEVKRKQEKIDHEKGKQKQVRKSNKLNKEQIAQLIDPNIIDKEKNIYVGAPLAMLSLNELPALLYELLFKNVSAEVLEDRMVAKLVERFKTIQDYEPSQNLSTSFITKKLRKSSQQERNDTEKIVRAANREIEITNQKLAIISQNRKDTKNRDHKRKYVFTTRELGIEATWFANDIKRFMPKEYREQLKGYQFAQIQHSLSKFDQNPNEVVDIISSIWNFKENQSDFSEWMKVTLLKFKSFDKAYEEWLKRRDGYFKTIADNLLSYESDPKRLKQFIKQQHIFEIFKEWLYKIESTQEQIQRLLLSPLVFARGIFDDKPTFIKNVHVNESPELYADWYRYTYESSHQFQTFYDLERDYKEWFDSERLLDKEVLKNEKELNPDEQFAKVKLKQDLRIKRIKTQDLFLKLIAEKLYNNVFNTNVTLELKDFYLTQNERLEKEKEALKQNNRKEGDTSQNIIKDSFIWSKTISFNYRNVHEPAVKLKDLGKFKNYLKDSKVQKLLEYDIEKIWTKQMLDDELFLKANSYETIRRENLLKLIQDFERKILGSRGFNGHNHPSDFEQKGNPHFKCYVGNGILKAVDSSYIEDVDWLLGLDEVTIKEITTETIKEKPELVQLSYLLILIRNKFSHNQLIDKKYMEYLTTLIEVNDEWTYSQTILEFVEFAIKKLLINLNAKIDH</sequence>
<evidence type="ECO:0000313" key="2">
    <source>
        <dbReference type="EMBL" id="QSW89574.1"/>
    </source>
</evidence>
<dbReference type="CDD" id="cd20478">
    <property type="entry name" value="Cas13b_Bz-like"/>
    <property type="match status" value="1"/>
</dbReference>
<evidence type="ECO:0000313" key="3">
    <source>
        <dbReference type="Proteomes" id="UP000663440"/>
    </source>
</evidence>